<keyword evidence="1" id="KW-0812">Transmembrane</keyword>
<sequence length="211" mass="24265">MKNIRLLLELLITFVLFGCTSLQDKELSSQKEVIHSFFIAEDNIYAIGQLNSYHFAGSKYSETGDLIRILRSPYVKNISSVKIRSIAKDVEKNKVKATLTLYFNDKELTQKQSNELYGQNYYNMQEHNIFFRMEDGEIVDIKNKNEILKKAKLIKPLETKYLEYRQEKRFSAEATKDNITVAGRASAAMIIFVPLAIISLPFYAIQSLSGK</sequence>
<keyword evidence="1" id="KW-1133">Transmembrane helix</keyword>
<dbReference type="Proteomes" id="UP000238532">
    <property type="component" value="Unassembled WGS sequence"/>
</dbReference>
<dbReference type="RefSeq" id="WP_105881838.1">
    <property type="nucleotide sequence ID" value="NZ_CP135761.1"/>
</dbReference>
<evidence type="ECO:0000313" key="3">
    <source>
        <dbReference type="Proteomes" id="UP000238532"/>
    </source>
</evidence>
<reference evidence="2 3" key="1">
    <citation type="submission" date="2017-04" db="EMBL/GenBank/DDBJ databases">
        <title>Haemophilus influenzae in COPD genome sequencing project.</title>
        <authorList>
            <person name="Murphy T.F."/>
            <person name="Kong Y."/>
            <person name="Nadendla S."/>
            <person name="Tettelin H."/>
            <person name="Pettigrew M."/>
        </authorList>
    </citation>
    <scope>NUCLEOTIDE SEQUENCE [LARGE SCALE GENOMIC DNA]</scope>
    <source>
        <strain evidence="2 3">56P127H1</strain>
    </source>
</reference>
<organism evidence="2 3">
    <name type="scientific">Haemophilus influenzae</name>
    <dbReference type="NCBI Taxonomy" id="727"/>
    <lineage>
        <taxon>Bacteria</taxon>
        <taxon>Pseudomonadati</taxon>
        <taxon>Pseudomonadota</taxon>
        <taxon>Gammaproteobacteria</taxon>
        <taxon>Pasteurellales</taxon>
        <taxon>Pasteurellaceae</taxon>
        <taxon>Haemophilus</taxon>
    </lineage>
</organism>
<proteinExistence type="predicted"/>
<evidence type="ECO:0000313" key="2">
    <source>
        <dbReference type="EMBL" id="PRJ57760.1"/>
    </source>
</evidence>
<comment type="caution">
    <text evidence="2">The sequence shown here is derived from an EMBL/GenBank/DDBJ whole genome shotgun (WGS) entry which is preliminary data.</text>
</comment>
<evidence type="ECO:0000256" key="1">
    <source>
        <dbReference type="SAM" id="Phobius"/>
    </source>
</evidence>
<protein>
    <submittedName>
        <fullName evidence="2">Uncharacterized protein</fullName>
    </submittedName>
</protein>
<dbReference type="EMBL" id="NEBY01000324">
    <property type="protein sequence ID" value="PRJ57760.1"/>
    <property type="molecule type" value="Genomic_DNA"/>
</dbReference>
<accession>A0A2S9RMW6</accession>
<dbReference type="AlphaFoldDB" id="A0A2S9RMW6"/>
<feature type="transmembrane region" description="Helical" evidence="1">
    <location>
        <begin position="185"/>
        <end position="205"/>
    </location>
</feature>
<name>A0A2S9RMW6_HAEIF</name>
<gene>
    <name evidence="2" type="ORF">BV102_00677</name>
</gene>
<keyword evidence="1" id="KW-0472">Membrane</keyword>